<evidence type="ECO:0000313" key="2">
    <source>
        <dbReference type="EMBL" id="PVD39551.1"/>
    </source>
</evidence>
<gene>
    <name evidence="2" type="ORF">C0Q70_02186</name>
</gene>
<keyword evidence="3" id="KW-1185">Reference proteome</keyword>
<sequence>MVLLSALTSTRVQGAVSSGVVDQRGKHFVTSSRCPGRVLSPVHSYFTGVVHSALQCVLLCARNVSCLSAVHDPQRSSCRLGPADCQTGLRQHGGSIVRQQTFRTYCTDAYNRGLYNDTMVVEVYPLLAQQPFRVNCKMKSNVRTYIMDHNSDALLNFNRSFNVITSWGSETCPPTIGWGWRSKTYELRVTATLQNKSTVFQQYQEFNISDAASGYRLYFNRNVSTYLLGDCFTPLLGAPFSAHDNDNDGDASVNCALQHAAGFWFVAATAPRATPWVRYLSQPPG</sequence>
<dbReference type="GO" id="GO:0005615">
    <property type="term" value="C:extracellular space"/>
    <property type="evidence" value="ECO:0007669"/>
    <property type="project" value="TreeGrafter"/>
</dbReference>
<name>A0A2T7Q1K0_POMCA</name>
<dbReference type="InterPro" id="IPR050373">
    <property type="entry name" value="Fibrinogen_C-term_domain"/>
</dbReference>
<evidence type="ECO:0000313" key="3">
    <source>
        <dbReference type="Proteomes" id="UP000245119"/>
    </source>
</evidence>
<dbReference type="InterPro" id="IPR014716">
    <property type="entry name" value="Fibrinogen_a/b/g_C_1"/>
</dbReference>
<dbReference type="InterPro" id="IPR036056">
    <property type="entry name" value="Fibrinogen-like_C"/>
</dbReference>
<dbReference type="SMART" id="SM00186">
    <property type="entry name" value="FBG"/>
    <property type="match status" value="1"/>
</dbReference>
<dbReference type="SUPFAM" id="SSF56496">
    <property type="entry name" value="Fibrinogen C-terminal domain-like"/>
    <property type="match status" value="1"/>
</dbReference>
<feature type="domain" description="Fibrinogen C-terminal" evidence="1">
    <location>
        <begin position="101"/>
        <end position="280"/>
    </location>
</feature>
<proteinExistence type="predicted"/>
<accession>A0A2T7Q1K0</accession>
<dbReference type="Gene3D" id="3.90.215.10">
    <property type="entry name" value="Gamma Fibrinogen, chain A, domain 1"/>
    <property type="match status" value="1"/>
</dbReference>
<dbReference type="PANTHER" id="PTHR19143">
    <property type="entry name" value="FIBRINOGEN/TENASCIN/ANGIOPOEITIN"/>
    <property type="match status" value="1"/>
</dbReference>
<evidence type="ECO:0000259" key="1">
    <source>
        <dbReference type="SMART" id="SM00186"/>
    </source>
</evidence>
<protein>
    <recommendedName>
        <fullName evidence="1">Fibrinogen C-terminal domain-containing protein</fullName>
    </recommendedName>
</protein>
<dbReference type="InterPro" id="IPR002181">
    <property type="entry name" value="Fibrinogen_a/b/g_C_dom"/>
</dbReference>
<dbReference type="Pfam" id="PF00147">
    <property type="entry name" value="Fibrinogen_C"/>
    <property type="match status" value="1"/>
</dbReference>
<dbReference type="OrthoDB" id="6081480at2759"/>
<dbReference type="EMBL" id="PZQS01000001">
    <property type="protein sequence ID" value="PVD39551.1"/>
    <property type="molecule type" value="Genomic_DNA"/>
</dbReference>
<dbReference type="AlphaFoldDB" id="A0A2T7Q1K0"/>
<comment type="caution">
    <text evidence="2">The sequence shown here is derived from an EMBL/GenBank/DDBJ whole genome shotgun (WGS) entry which is preliminary data.</text>
</comment>
<dbReference type="Proteomes" id="UP000245119">
    <property type="component" value="Linkage Group LG1"/>
</dbReference>
<organism evidence="2 3">
    <name type="scientific">Pomacea canaliculata</name>
    <name type="common">Golden apple snail</name>
    <dbReference type="NCBI Taxonomy" id="400727"/>
    <lineage>
        <taxon>Eukaryota</taxon>
        <taxon>Metazoa</taxon>
        <taxon>Spiralia</taxon>
        <taxon>Lophotrochozoa</taxon>
        <taxon>Mollusca</taxon>
        <taxon>Gastropoda</taxon>
        <taxon>Caenogastropoda</taxon>
        <taxon>Architaenioglossa</taxon>
        <taxon>Ampullarioidea</taxon>
        <taxon>Ampullariidae</taxon>
        <taxon>Pomacea</taxon>
    </lineage>
</organism>
<reference evidence="2 3" key="1">
    <citation type="submission" date="2018-04" db="EMBL/GenBank/DDBJ databases">
        <title>The genome of golden apple snail Pomacea canaliculata provides insight into stress tolerance and invasive adaptation.</title>
        <authorList>
            <person name="Liu C."/>
            <person name="Liu B."/>
            <person name="Ren Y."/>
            <person name="Zhang Y."/>
            <person name="Wang H."/>
            <person name="Li S."/>
            <person name="Jiang F."/>
            <person name="Yin L."/>
            <person name="Zhang G."/>
            <person name="Qian W."/>
            <person name="Fan W."/>
        </authorList>
    </citation>
    <scope>NUCLEOTIDE SEQUENCE [LARGE SCALE GENOMIC DNA]</scope>
    <source>
        <strain evidence="2">SZHN2017</strain>
        <tissue evidence="2">Muscle</tissue>
    </source>
</reference>